<sequence length="210" mass="24094">MRIDQDQLIEKLLDLTRQAKDSTNKFKELQPATVSFRPSPNEWSILECLEHLNLYGDYYLPEIETQLLKSEAIEETPYFKSGILGDYFVSAVKADNGKKMKALKYMDPSNLELSITTIDRFLKQLNTLESLLEQSRKVNLSKVKTAVTLSRFIKIRLGDTLRFLVYHNERHIVQAERVLKKISSEQREDNSLLDSSVNHGSRSSVIADGV</sequence>
<dbReference type="SUPFAM" id="SSF109854">
    <property type="entry name" value="DinB/YfiT-like putative metalloenzymes"/>
    <property type="match status" value="1"/>
</dbReference>
<name>A0ABT8KXP5_9BACT</name>
<organism evidence="3 4">
    <name type="scientific">Splendidivirga corallicola</name>
    <dbReference type="NCBI Taxonomy" id="3051826"/>
    <lineage>
        <taxon>Bacteria</taxon>
        <taxon>Pseudomonadati</taxon>
        <taxon>Bacteroidota</taxon>
        <taxon>Cytophagia</taxon>
        <taxon>Cytophagales</taxon>
        <taxon>Splendidivirgaceae</taxon>
        <taxon>Splendidivirga</taxon>
    </lineage>
</organism>
<dbReference type="Proteomes" id="UP001172082">
    <property type="component" value="Unassembled WGS sequence"/>
</dbReference>
<gene>
    <name evidence="3" type="ORF">QQ008_26270</name>
</gene>
<proteinExistence type="predicted"/>
<feature type="region of interest" description="Disordered" evidence="1">
    <location>
        <begin position="190"/>
        <end position="210"/>
    </location>
</feature>
<dbReference type="Pfam" id="PF12867">
    <property type="entry name" value="DinB_2"/>
    <property type="match status" value="1"/>
</dbReference>
<dbReference type="InterPro" id="IPR024775">
    <property type="entry name" value="DinB-like"/>
</dbReference>
<feature type="domain" description="DinB-like" evidence="2">
    <location>
        <begin position="17"/>
        <end position="174"/>
    </location>
</feature>
<evidence type="ECO:0000313" key="3">
    <source>
        <dbReference type="EMBL" id="MDN5204923.1"/>
    </source>
</evidence>
<dbReference type="RefSeq" id="WP_346754943.1">
    <property type="nucleotide sequence ID" value="NZ_JAUJEA010000013.1"/>
</dbReference>
<accession>A0ABT8KXP5</accession>
<evidence type="ECO:0000259" key="2">
    <source>
        <dbReference type="Pfam" id="PF12867"/>
    </source>
</evidence>
<protein>
    <submittedName>
        <fullName evidence="3">DinB family protein</fullName>
    </submittedName>
</protein>
<evidence type="ECO:0000256" key="1">
    <source>
        <dbReference type="SAM" id="MobiDB-lite"/>
    </source>
</evidence>
<keyword evidence="4" id="KW-1185">Reference proteome</keyword>
<reference evidence="3" key="1">
    <citation type="submission" date="2023-06" db="EMBL/GenBank/DDBJ databases">
        <title>Genomic of Parafulvivirga corallium.</title>
        <authorList>
            <person name="Wang G."/>
        </authorList>
    </citation>
    <scope>NUCLEOTIDE SEQUENCE</scope>
    <source>
        <strain evidence="3">BMA10</strain>
    </source>
</reference>
<dbReference type="EMBL" id="JAUJEA010000013">
    <property type="protein sequence ID" value="MDN5204923.1"/>
    <property type="molecule type" value="Genomic_DNA"/>
</dbReference>
<dbReference type="Gene3D" id="1.20.120.450">
    <property type="entry name" value="dinb family like domain"/>
    <property type="match status" value="1"/>
</dbReference>
<evidence type="ECO:0000313" key="4">
    <source>
        <dbReference type="Proteomes" id="UP001172082"/>
    </source>
</evidence>
<feature type="compositionally biased region" description="Polar residues" evidence="1">
    <location>
        <begin position="192"/>
        <end position="204"/>
    </location>
</feature>
<comment type="caution">
    <text evidence="3">The sequence shown here is derived from an EMBL/GenBank/DDBJ whole genome shotgun (WGS) entry which is preliminary data.</text>
</comment>
<dbReference type="InterPro" id="IPR034660">
    <property type="entry name" value="DinB/YfiT-like"/>
</dbReference>